<organism evidence="1 2">
    <name type="scientific">Bacillus mesophilus</name>
    <dbReference type="NCBI Taxonomy" id="1808955"/>
    <lineage>
        <taxon>Bacteria</taxon>
        <taxon>Bacillati</taxon>
        <taxon>Bacillota</taxon>
        <taxon>Bacilli</taxon>
        <taxon>Bacillales</taxon>
        <taxon>Bacillaceae</taxon>
        <taxon>Bacillus</taxon>
    </lineage>
</organism>
<dbReference type="RefSeq" id="WP_163179669.1">
    <property type="nucleotide sequence ID" value="NZ_JAAIWM010000003.1"/>
</dbReference>
<evidence type="ECO:0000313" key="2">
    <source>
        <dbReference type="Proteomes" id="UP000481043"/>
    </source>
</evidence>
<dbReference type="AlphaFoldDB" id="A0A6M0Q8Y7"/>
<proteinExistence type="predicted"/>
<evidence type="ECO:0000313" key="1">
    <source>
        <dbReference type="EMBL" id="NEY72209.1"/>
    </source>
</evidence>
<name>A0A6M0Q8Y7_9BACI</name>
<sequence>MGNELIYIPLEVFARLINRRWSEEGTQAASEMPISVEFWVYARDL</sequence>
<gene>
    <name evidence="1" type="ORF">G4D63_10785</name>
</gene>
<accession>A0A6M0Q8Y7</accession>
<dbReference type="EMBL" id="JAAIWM010000003">
    <property type="protein sequence ID" value="NEY72209.1"/>
    <property type="molecule type" value="Genomic_DNA"/>
</dbReference>
<comment type="caution">
    <text evidence="1">The sequence shown here is derived from an EMBL/GenBank/DDBJ whole genome shotgun (WGS) entry which is preliminary data.</text>
</comment>
<dbReference type="Proteomes" id="UP000481043">
    <property type="component" value="Unassembled WGS sequence"/>
</dbReference>
<reference evidence="1 2" key="1">
    <citation type="submission" date="2020-02" db="EMBL/GenBank/DDBJ databases">
        <title>Bacillus aquiflavi sp. nov., isolated from yellow water of strong flavor Chinese baijiu in Yibin region of China.</title>
        <authorList>
            <person name="Xie J."/>
        </authorList>
    </citation>
    <scope>NUCLEOTIDE SEQUENCE [LARGE SCALE GENOMIC DNA]</scope>
    <source>
        <strain evidence="1 2">SA4</strain>
    </source>
</reference>
<protein>
    <submittedName>
        <fullName evidence="1">Uncharacterized protein</fullName>
    </submittedName>
</protein>
<keyword evidence="2" id="KW-1185">Reference proteome</keyword>